<evidence type="ECO:0000313" key="3">
    <source>
        <dbReference type="Proteomes" id="UP000182427"/>
    </source>
</evidence>
<dbReference type="AlphaFoldDB" id="A0A1G7M344"/>
<sequence>MADTHTANQPTHAEPSGPRGDNPATAGPGNTGVRSSTPENSAGKINPSAPGDTGTTPGTNAQ</sequence>
<feature type="region of interest" description="Disordered" evidence="1">
    <location>
        <begin position="1"/>
        <end position="62"/>
    </location>
</feature>
<feature type="compositionally biased region" description="Polar residues" evidence="1">
    <location>
        <begin position="1"/>
        <end position="11"/>
    </location>
</feature>
<evidence type="ECO:0000313" key="2">
    <source>
        <dbReference type="EMBL" id="SDF56222.1"/>
    </source>
</evidence>
<dbReference type="RefSeq" id="WP_083345588.1">
    <property type="nucleotide sequence ID" value="NZ_LT629690.1"/>
</dbReference>
<proteinExistence type="predicted"/>
<gene>
    <name evidence="2" type="ORF">SAMN05444167_2687</name>
</gene>
<dbReference type="EMBL" id="LT629690">
    <property type="protein sequence ID" value="SDF56222.1"/>
    <property type="molecule type" value="Genomic_DNA"/>
</dbReference>
<protein>
    <submittedName>
        <fullName evidence="2">Uncharacterized protein</fullName>
    </submittedName>
</protein>
<organism evidence="2 3">
    <name type="scientific">Terriglobus roseus</name>
    <dbReference type="NCBI Taxonomy" id="392734"/>
    <lineage>
        <taxon>Bacteria</taxon>
        <taxon>Pseudomonadati</taxon>
        <taxon>Acidobacteriota</taxon>
        <taxon>Terriglobia</taxon>
        <taxon>Terriglobales</taxon>
        <taxon>Acidobacteriaceae</taxon>
        <taxon>Terriglobus</taxon>
    </lineage>
</organism>
<name>A0A1G7M344_9BACT</name>
<evidence type="ECO:0000256" key="1">
    <source>
        <dbReference type="SAM" id="MobiDB-lite"/>
    </source>
</evidence>
<reference evidence="2 3" key="1">
    <citation type="submission" date="2016-10" db="EMBL/GenBank/DDBJ databases">
        <authorList>
            <person name="de Groot N.N."/>
        </authorList>
    </citation>
    <scope>NUCLEOTIDE SEQUENCE [LARGE SCALE GENOMIC DNA]</scope>
    <source>
        <strain evidence="2 3">GAS232</strain>
    </source>
</reference>
<keyword evidence="3" id="KW-1185">Reference proteome</keyword>
<accession>A0A1G7M344</accession>
<feature type="compositionally biased region" description="Polar residues" evidence="1">
    <location>
        <begin position="53"/>
        <end position="62"/>
    </location>
</feature>
<dbReference type="OrthoDB" id="122661at2"/>
<dbReference type="Proteomes" id="UP000182427">
    <property type="component" value="Chromosome I"/>
</dbReference>